<dbReference type="InterPro" id="IPR002545">
    <property type="entry name" value="CheW-lke_dom"/>
</dbReference>
<evidence type="ECO:0000313" key="2">
    <source>
        <dbReference type="EMBL" id="VEV97108.1"/>
    </source>
</evidence>
<accession>A0A1I7D6M8</accession>
<name>A0A1I7D6M8_9PSED</name>
<gene>
    <name evidence="2" type="ORF">PMYSY11_2062</name>
</gene>
<feature type="domain" description="CheW-like" evidence="1">
    <location>
        <begin position="15"/>
        <end position="112"/>
    </location>
</feature>
<dbReference type="GO" id="GO:0006935">
    <property type="term" value="P:chemotaxis"/>
    <property type="evidence" value="ECO:0007669"/>
    <property type="project" value="InterPro"/>
</dbReference>
<dbReference type="InterPro" id="IPR036061">
    <property type="entry name" value="CheW-like_dom_sf"/>
</dbReference>
<proteinExistence type="predicted"/>
<dbReference type="RefSeq" id="WP_069902465.1">
    <property type="nucleotide sequence ID" value="NZ_FPBC01000010.1"/>
</dbReference>
<dbReference type="AlphaFoldDB" id="A0A1I7D6M8"/>
<evidence type="ECO:0000259" key="1">
    <source>
        <dbReference type="Pfam" id="PF01584"/>
    </source>
</evidence>
<dbReference type="GO" id="GO:0007165">
    <property type="term" value="P:signal transduction"/>
    <property type="evidence" value="ECO:0007669"/>
    <property type="project" value="InterPro"/>
</dbReference>
<sequence length="155" mass="16593">MSEVAPQNAVESLTGLVLPLADRQLLVPNVALAELIPYRAPQTTENQPDWLLGRLAWRDLQLPMLSFEAASNGQAELGSGARVAVLNALGGRDNVKFIALVLQGIPRSMKIGADVPRADVELAPLELDAVQVGTEVLRIPDLVMLEQKLADAGLI</sequence>
<dbReference type="STRING" id="437900.GCA_001940335_03411"/>
<protein>
    <submittedName>
        <fullName evidence="2">Chemotaxis protein</fullName>
    </submittedName>
</protein>
<dbReference type="EMBL" id="LR215729">
    <property type="protein sequence ID" value="VEV97108.1"/>
    <property type="molecule type" value="Genomic_DNA"/>
</dbReference>
<reference evidence="2" key="1">
    <citation type="submission" date="2019-02" db="EMBL/GenBank/DDBJ databases">
        <authorList>
            <consortium name="Genoscope - CEA"/>
            <person name="William W."/>
        </authorList>
    </citation>
    <scope>NUCLEOTIDE SEQUENCE [LARGE SCALE GENOMIC DNA]</scope>
    <source>
        <strain evidence="2">YSy11</strain>
    </source>
</reference>
<organism evidence="2">
    <name type="scientific">Pseudomonas marincola</name>
    <dbReference type="NCBI Taxonomy" id="437900"/>
    <lineage>
        <taxon>Bacteria</taxon>
        <taxon>Pseudomonadati</taxon>
        <taxon>Pseudomonadota</taxon>
        <taxon>Gammaproteobacteria</taxon>
        <taxon>Pseudomonadales</taxon>
        <taxon>Pseudomonadaceae</taxon>
        <taxon>Pseudomonas</taxon>
    </lineage>
</organism>
<dbReference type="Pfam" id="PF01584">
    <property type="entry name" value="CheW"/>
    <property type="match status" value="1"/>
</dbReference>
<dbReference type="SUPFAM" id="SSF50341">
    <property type="entry name" value="CheW-like"/>
    <property type="match status" value="1"/>
</dbReference>